<dbReference type="CDD" id="cd00407">
    <property type="entry name" value="Urease_beta"/>
    <property type="match status" value="1"/>
</dbReference>
<evidence type="ECO:0000313" key="5">
    <source>
        <dbReference type="Proteomes" id="UP000634668"/>
    </source>
</evidence>
<gene>
    <name evidence="3 4" type="primary">ureB</name>
    <name evidence="4" type="ORF">GCM10007383_09360</name>
</gene>
<comment type="caution">
    <text evidence="4">The sequence shown here is derived from an EMBL/GenBank/DDBJ whole genome shotgun (WGS) entry which is preliminary data.</text>
</comment>
<proteinExistence type="inferred from homology"/>
<dbReference type="PANTHER" id="PTHR33569:SF1">
    <property type="entry name" value="UREASE"/>
    <property type="match status" value="1"/>
</dbReference>
<keyword evidence="1 3" id="KW-0378">Hydrolase</keyword>
<comment type="pathway">
    <text evidence="3">Nitrogen metabolism; urea degradation; CO(2) and NH(3) from urea (urease route): step 1/1.</text>
</comment>
<comment type="catalytic activity">
    <reaction evidence="2 3">
        <text>urea + 2 H2O + H(+) = hydrogencarbonate + 2 NH4(+)</text>
        <dbReference type="Rhea" id="RHEA:20557"/>
        <dbReference type="ChEBI" id="CHEBI:15377"/>
        <dbReference type="ChEBI" id="CHEBI:15378"/>
        <dbReference type="ChEBI" id="CHEBI:16199"/>
        <dbReference type="ChEBI" id="CHEBI:17544"/>
        <dbReference type="ChEBI" id="CHEBI:28938"/>
        <dbReference type="EC" id="3.5.1.5"/>
    </reaction>
</comment>
<dbReference type="EMBL" id="BMWP01000004">
    <property type="protein sequence ID" value="GGW26398.1"/>
    <property type="molecule type" value="Genomic_DNA"/>
</dbReference>
<comment type="subunit">
    <text evidence="3">Heterotrimer of UreA (gamma), UreB (beta) and UreC (alpha) subunits. Three heterotrimers associate to form the active enzyme.</text>
</comment>
<dbReference type="InterPro" id="IPR036461">
    <property type="entry name" value="Urease_betasu_sf"/>
</dbReference>
<sequence length="104" mass="11798">MKPGEYILKDEDIICNADSEAISLMVTNSGDRPVQVGSHYHFYEVNNALKFDREQAYGKRLDLPAGSSVRFEPGDKKEINLIDYKGKREVYGFQNKVDGPLTKK</sequence>
<organism evidence="4 5">
    <name type="scientific">Arenibacter certesii</name>
    <dbReference type="NCBI Taxonomy" id="228955"/>
    <lineage>
        <taxon>Bacteria</taxon>
        <taxon>Pseudomonadati</taxon>
        <taxon>Bacteroidota</taxon>
        <taxon>Flavobacteriia</taxon>
        <taxon>Flavobacteriales</taxon>
        <taxon>Flavobacteriaceae</taxon>
        <taxon>Arenibacter</taxon>
    </lineage>
</organism>
<accession>A0A918MIX3</accession>
<keyword evidence="5" id="KW-1185">Reference proteome</keyword>
<reference evidence="4" key="1">
    <citation type="journal article" date="2014" name="Int. J. Syst. Evol. Microbiol.">
        <title>Complete genome sequence of Corynebacterium casei LMG S-19264T (=DSM 44701T), isolated from a smear-ripened cheese.</title>
        <authorList>
            <consortium name="US DOE Joint Genome Institute (JGI-PGF)"/>
            <person name="Walter F."/>
            <person name="Albersmeier A."/>
            <person name="Kalinowski J."/>
            <person name="Ruckert C."/>
        </authorList>
    </citation>
    <scope>NUCLEOTIDE SEQUENCE</scope>
    <source>
        <strain evidence="4">KCTC 12113</strain>
    </source>
</reference>
<keyword evidence="3" id="KW-0963">Cytoplasm</keyword>
<evidence type="ECO:0000256" key="3">
    <source>
        <dbReference type="HAMAP-Rule" id="MF_01954"/>
    </source>
</evidence>
<dbReference type="SUPFAM" id="SSF51278">
    <property type="entry name" value="Urease, beta-subunit"/>
    <property type="match status" value="1"/>
</dbReference>
<comment type="similarity">
    <text evidence="3">Belongs to the urease beta subunit family.</text>
</comment>
<dbReference type="InterPro" id="IPR002019">
    <property type="entry name" value="Urease_beta-like"/>
</dbReference>
<reference evidence="4" key="2">
    <citation type="submission" date="2020-09" db="EMBL/GenBank/DDBJ databases">
        <authorList>
            <person name="Sun Q."/>
            <person name="Kim S."/>
        </authorList>
    </citation>
    <scope>NUCLEOTIDE SEQUENCE</scope>
    <source>
        <strain evidence="4">KCTC 12113</strain>
    </source>
</reference>
<dbReference type="GO" id="GO:0035550">
    <property type="term" value="C:urease complex"/>
    <property type="evidence" value="ECO:0007669"/>
    <property type="project" value="InterPro"/>
</dbReference>
<dbReference type="HAMAP" id="MF_01954">
    <property type="entry name" value="Urease_beta"/>
    <property type="match status" value="1"/>
</dbReference>
<comment type="subcellular location">
    <subcellularLocation>
        <location evidence="3">Cytoplasm</location>
    </subcellularLocation>
</comment>
<dbReference type="GO" id="GO:0009039">
    <property type="term" value="F:urease activity"/>
    <property type="evidence" value="ECO:0007669"/>
    <property type="project" value="UniProtKB-UniRule"/>
</dbReference>
<dbReference type="EC" id="3.5.1.5" evidence="3"/>
<dbReference type="Gene3D" id="2.10.150.10">
    <property type="entry name" value="Urease, beta subunit"/>
    <property type="match status" value="1"/>
</dbReference>
<dbReference type="NCBIfam" id="NF009682">
    <property type="entry name" value="PRK13203.1"/>
    <property type="match status" value="1"/>
</dbReference>
<dbReference type="FunFam" id="2.10.150.10:FF:000001">
    <property type="entry name" value="Urease subunit beta"/>
    <property type="match status" value="1"/>
</dbReference>
<name>A0A918MIX3_9FLAO</name>
<dbReference type="PANTHER" id="PTHR33569">
    <property type="entry name" value="UREASE"/>
    <property type="match status" value="1"/>
</dbReference>
<dbReference type="InterPro" id="IPR050069">
    <property type="entry name" value="Urease_subunit"/>
</dbReference>
<evidence type="ECO:0000256" key="1">
    <source>
        <dbReference type="ARBA" id="ARBA00022801"/>
    </source>
</evidence>
<dbReference type="AlphaFoldDB" id="A0A918MIX3"/>
<evidence type="ECO:0000256" key="2">
    <source>
        <dbReference type="ARBA" id="ARBA00047778"/>
    </source>
</evidence>
<dbReference type="GO" id="GO:0043419">
    <property type="term" value="P:urea catabolic process"/>
    <property type="evidence" value="ECO:0007669"/>
    <property type="project" value="UniProtKB-UniRule"/>
</dbReference>
<dbReference type="RefSeq" id="WP_026813001.1">
    <property type="nucleotide sequence ID" value="NZ_BMWP01000004.1"/>
</dbReference>
<dbReference type="NCBIfam" id="TIGR00192">
    <property type="entry name" value="urease_beta"/>
    <property type="match status" value="1"/>
</dbReference>
<dbReference type="Pfam" id="PF00699">
    <property type="entry name" value="Urease_beta"/>
    <property type="match status" value="1"/>
</dbReference>
<dbReference type="Proteomes" id="UP000634668">
    <property type="component" value="Unassembled WGS sequence"/>
</dbReference>
<evidence type="ECO:0000313" key="4">
    <source>
        <dbReference type="EMBL" id="GGW26398.1"/>
    </source>
</evidence>
<protein>
    <recommendedName>
        <fullName evidence="3">Urease subunit beta</fullName>
        <ecNumber evidence="3">3.5.1.5</ecNumber>
    </recommendedName>
    <alternativeName>
        <fullName evidence="3">Urea amidohydrolase subunit beta</fullName>
    </alternativeName>
</protein>